<accession>A0AAD4PZ63</accession>
<name>A0AAD4PZ63_9EURO</name>
<dbReference type="AlphaFoldDB" id="A0AAD4PZ63"/>
<dbReference type="GeneID" id="70244538"/>
<reference evidence="1" key="1">
    <citation type="submission" date="2021-12" db="EMBL/GenBank/DDBJ databases">
        <title>Convergent genome expansion in fungi linked to evolution of root-endophyte symbiosis.</title>
        <authorList>
            <consortium name="DOE Joint Genome Institute"/>
            <person name="Ke Y.-H."/>
            <person name="Bonito G."/>
            <person name="Liao H.-L."/>
            <person name="Looney B."/>
            <person name="Rojas-Flechas A."/>
            <person name="Nash J."/>
            <person name="Hameed K."/>
            <person name="Schadt C."/>
            <person name="Martin F."/>
            <person name="Crous P.W."/>
            <person name="Miettinen O."/>
            <person name="Magnuson J.K."/>
            <person name="Labbe J."/>
            <person name="Jacobson D."/>
            <person name="Doktycz M.J."/>
            <person name="Veneault-Fourrey C."/>
            <person name="Kuo A."/>
            <person name="Mondo S."/>
            <person name="Calhoun S."/>
            <person name="Riley R."/>
            <person name="Ohm R."/>
            <person name="LaButti K."/>
            <person name="Andreopoulos B."/>
            <person name="Pangilinan J."/>
            <person name="Nolan M."/>
            <person name="Tritt A."/>
            <person name="Clum A."/>
            <person name="Lipzen A."/>
            <person name="Daum C."/>
            <person name="Barry K."/>
            <person name="Grigoriev I.V."/>
            <person name="Vilgalys R."/>
        </authorList>
    </citation>
    <scope>NUCLEOTIDE SEQUENCE</scope>
    <source>
        <strain evidence="1">PMI_201</strain>
    </source>
</reference>
<evidence type="ECO:0000313" key="1">
    <source>
        <dbReference type="EMBL" id="KAH8695442.1"/>
    </source>
</evidence>
<dbReference type="RefSeq" id="XP_046070584.1">
    <property type="nucleotide sequence ID" value="XM_046214251.1"/>
</dbReference>
<proteinExistence type="predicted"/>
<organism evidence="1 2">
    <name type="scientific">Talaromyces proteolyticus</name>
    <dbReference type="NCBI Taxonomy" id="1131652"/>
    <lineage>
        <taxon>Eukaryota</taxon>
        <taxon>Fungi</taxon>
        <taxon>Dikarya</taxon>
        <taxon>Ascomycota</taxon>
        <taxon>Pezizomycotina</taxon>
        <taxon>Eurotiomycetes</taxon>
        <taxon>Eurotiomycetidae</taxon>
        <taxon>Eurotiales</taxon>
        <taxon>Trichocomaceae</taxon>
        <taxon>Talaromyces</taxon>
        <taxon>Talaromyces sect. Bacilispori</taxon>
    </lineage>
</organism>
<sequence>MARIGQLAVRDCTREEWRLVLLFDFGDEVSVWGTAWKSDRDWWAMQQPPMRGGSEEGSSFSRDQLIECNVELELLDAVISVVGRGTHMASRKDRKLTASPDVERHRMGRPRPVTACWNLACYSPVTCTCTSLRTGNSPVTTSQNAVGSISGSCIAMLLTVARGQCCLACVIAPDYLTCSGCCESVYPSSAISHQAVIA</sequence>
<dbReference type="EMBL" id="JAJTJA010000008">
    <property type="protein sequence ID" value="KAH8695442.1"/>
    <property type="molecule type" value="Genomic_DNA"/>
</dbReference>
<comment type="caution">
    <text evidence="1">The sequence shown here is derived from an EMBL/GenBank/DDBJ whole genome shotgun (WGS) entry which is preliminary data.</text>
</comment>
<keyword evidence="2" id="KW-1185">Reference proteome</keyword>
<protein>
    <submittedName>
        <fullName evidence="1">Uncharacterized protein</fullName>
    </submittedName>
</protein>
<evidence type="ECO:0000313" key="2">
    <source>
        <dbReference type="Proteomes" id="UP001201262"/>
    </source>
</evidence>
<gene>
    <name evidence="1" type="ORF">BGW36DRAFT_361136</name>
</gene>
<dbReference type="Proteomes" id="UP001201262">
    <property type="component" value="Unassembled WGS sequence"/>
</dbReference>